<dbReference type="AlphaFoldDB" id="X6NP20"/>
<dbReference type="PROSITE" id="PS00018">
    <property type="entry name" value="EF_HAND_1"/>
    <property type="match status" value="1"/>
</dbReference>
<dbReference type="Gene3D" id="1.10.238.10">
    <property type="entry name" value="EF-hand"/>
    <property type="match status" value="1"/>
</dbReference>
<sequence length="159" mass="18555">MDLDESNSGRLDFPEFCEGIKMFYSECSQQECKYVFDMFVEMQQKDASMEDNELFAMQQMLKELNSNHSPTSPSLSDTQSQSQSQSQSQLPDNTCVFDSTLAFQQVKKRTLSSITELRLHPFLQRIRKYAIDMDSIDRVIKYIFDKMLPVAKQTRVYLN</sequence>
<dbReference type="Proteomes" id="UP000023152">
    <property type="component" value="Unassembled WGS sequence"/>
</dbReference>
<gene>
    <name evidence="4" type="ORF">RFI_09710</name>
</gene>
<accession>X6NP20</accession>
<dbReference type="GO" id="GO:0005509">
    <property type="term" value="F:calcium ion binding"/>
    <property type="evidence" value="ECO:0007669"/>
    <property type="project" value="InterPro"/>
</dbReference>
<feature type="region of interest" description="Disordered" evidence="2">
    <location>
        <begin position="60"/>
        <end position="91"/>
    </location>
</feature>
<dbReference type="InterPro" id="IPR002048">
    <property type="entry name" value="EF_hand_dom"/>
</dbReference>
<comment type="caution">
    <text evidence="4">The sequence shown here is derived from an EMBL/GenBank/DDBJ whole genome shotgun (WGS) entry which is preliminary data.</text>
</comment>
<reference evidence="4 5" key="1">
    <citation type="journal article" date="2013" name="Curr. Biol.">
        <title>The Genome of the Foraminiferan Reticulomyxa filosa.</title>
        <authorList>
            <person name="Glockner G."/>
            <person name="Hulsmann N."/>
            <person name="Schleicher M."/>
            <person name="Noegel A.A."/>
            <person name="Eichinger L."/>
            <person name="Gallinger C."/>
            <person name="Pawlowski J."/>
            <person name="Sierra R."/>
            <person name="Euteneuer U."/>
            <person name="Pillet L."/>
            <person name="Moustafa A."/>
            <person name="Platzer M."/>
            <person name="Groth M."/>
            <person name="Szafranski K."/>
            <person name="Schliwa M."/>
        </authorList>
    </citation>
    <scope>NUCLEOTIDE SEQUENCE [LARGE SCALE GENOMIC DNA]</scope>
</reference>
<proteinExistence type="predicted"/>
<dbReference type="PROSITE" id="PS50222">
    <property type="entry name" value="EF_HAND_2"/>
    <property type="match status" value="1"/>
</dbReference>
<dbReference type="EMBL" id="ASPP01007262">
    <property type="protein sequence ID" value="ETO27424.1"/>
    <property type="molecule type" value="Genomic_DNA"/>
</dbReference>
<feature type="domain" description="EF-hand" evidence="3">
    <location>
        <begin position="1"/>
        <end position="26"/>
    </location>
</feature>
<evidence type="ECO:0000256" key="1">
    <source>
        <dbReference type="ARBA" id="ARBA00022837"/>
    </source>
</evidence>
<dbReference type="InterPro" id="IPR011992">
    <property type="entry name" value="EF-hand-dom_pair"/>
</dbReference>
<dbReference type="SUPFAM" id="SSF47473">
    <property type="entry name" value="EF-hand"/>
    <property type="match status" value="1"/>
</dbReference>
<name>X6NP20_RETFI</name>
<keyword evidence="1" id="KW-0106">Calcium</keyword>
<dbReference type="InterPro" id="IPR018247">
    <property type="entry name" value="EF_Hand_1_Ca_BS"/>
</dbReference>
<feature type="compositionally biased region" description="Low complexity" evidence="2">
    <location>
        <begin position="69"/>
        <end position="91"/>
    </location>
</feature>
<evidence type="ECO:0000256" key="2">
    <source>
        <dbReference type="SAM" id="MobiDB-lite"/>
    </source>
</evidence>
<keyword evidence="5" id="KW-1185">Reference proteome</keyword>
<organism evidence="4 5">
    <name type="scientific">Reticulomyxa filosa</name>
    <dbReference type="NCBI Taxonomy" id="46433"/>
    <lineage>
        <taxon>Eukaryota</taxon>
        <taxon>Sar</taxon>
        <taxon>Rhizaria</taxon>
        <taxon>Retaria</taxon>
        <taxon>Foraminifera</taxon>
        <taxon>Monothalamids</taxon>
        <taxon>Reticulomyxidae</taxon>
        <taxon>Reticulomyxa</taxon>
    </lineage>
</organism>
<protein>
    <recommendedName>
        <fullName evidence="3">EF-hand domain-containing protein</fullName>
    </recommendedName>
</protein>
<evidence type="ECO:0000259" key="3">
    <source>
        <dbReference type="PROSITE" id="PS50222"/>
    </source>
</evidence>
<evidence type="ECO:0000313" key="5">
    <source>
        <dbReference type="Proteomes" id="UP000023152"/>
    </source>
</evidence>
<evidence type="ECO:0000313" key="4">
    <source>
        <dbReference type="EMBL" id="ETO27424.1"/>
    </source>
</evidence>